<dbReference type="EMBL" id="BARW01009539">
    <property type="protein sequence ID" value="GAI81729.1"/>
    <property type="molecule type" value="Genomic_DNA"/>
</dbReference>
<keyword evidence="2" id="KW-0347">Helicase</keyword>
<sequence length="69" mass="8057">LYQLRGRVGRGDKKAYAYFYYNDKRLLTEEAYKRLYALREFSQLGSGFNLAMRDLEIRGAGEILGSKQQ</sequence>
<dbReference type="GO" id="GO:0003678">
    <property type="term" value="F:DNA helicase activity"/>
    <property type="evidence" value="ECO:0007669"/>
    <property type="project" value="TreeGrafter"/>
</dbReference>
<dbReference type="SUPFAM" id="SSF52540">
    <property type="entry name" value="P-loop containing nucleoside triphosphate hydrolases"/>
    <property type="match status" value="1"/>
</dbReference>
<gene>
    <name evidence="3" type="ORF">S12H4_19148</name>
</gene>
<name>X1TNV1_9ZZZZ</name>
<protein>
    <recommendedName>
        <fullName evidence="4">Helicase C-terminal domain-containing protein</fullName>
    </recommendedName>
</protein>
<dbReference type="GO" id="GO:0006281">
    <property type="term" value="P:DNA repair"/>
    <property type="evidence" value="ECO:0007669"/>
    <property type="project" value="InterPro"/>
</dbReference>
<dbReference type="InterPro" id="IPR047112">
    <property type="entry name" value="RecG/Mfd"/>
</dbReference>
<dbReference type="AlphaFoldDB" id="X1TNV1"/>
<organism evidence="3">
    <name type="scientific">marine sediment metagenome</name>
    <dbReference type="NCBI Taxonomy" id="412755"/>
    <lineage>
        <taxon>unclassified sequences</taxon>
        <taxon>metagenomes</taxon>
        <taxon>ecological metagenomes</taxon>
    </lineage>
</organism>
<dbReference type="Gene3D" id="3.40.50.300">
    <property type="entry name" value="P-loop containing nucleotide triphosphate hydrolases"/>
    <property type="match status" value="1"/>
</dbReference>
<evidence type="ECO:0000256" key="2">
    <source>
        <dbReference type="ARBA" id="ARBA00022806"/>
    </source>
</evidence>
<feature type="non-terminal residue" evidence="3">
    <location>
        <position position="1"/>
    </location>
</feature>
<dbReference type="PANTHER" id="PTHR47964:SF1">
    <property type="entry name" value="ATP-DEPENDENT DNA HELICASE HOMOLOG RECG, CHLOROPLASTIC"/>
    <property type="match status" value="1"/>
</dbReference>
<evidence type="ECO:0000313" key="3">
    <source>
        <dbReference type="EMBL" id="GAI81729.1"/>
    </source>
</evidence>
<accession>X1TNV1</accession>
<evidence type="ECO:0008006" key="4">
    <source>
        <dbReference type="Google" id="ProtNLM"/>
    </source>
</evidence>
<proteinExistence type="predicted"/>
<keyword evidence="2" id="KW-0067">ATP-binding</keyword>
<comment type="caution">
    <text evidence="3">The sequence shown here is derived from an EMBL/GenBank/DDBJ whole genome shotgun (WGS) entry which is preliminary data.</text>
</comment>
<keyword evidence="1" id="KW-0378">Hydrolase</keyword>
<dbReference type="InterPro" id="IPR027417">
    <property type="entry name" value="P-loop_NTPase"/>
</dbReference>
<dbReference type="PANTHER" id="PTHR47964">
    <property type="entry name" value="ATP-DEPENDENT DNA HELICASE HOMOLOG RECG, CHLOROPLASTIC"/>
    <property type="match status" value="1"/>
</dbReference>
<evidence type="ECO:0000256" key="1">
    <source>
        <dbReference type="ARBA" id="ARBA00022801"/>
    </source>
</evidence>
<keyword evidence="2" id="KW-0547">Nucleotide-binding</keyword>
<reference evidence="3" key="1">
    <citation type="journal article" date="2014" name="Front. Microbiol.">
        <title>High frequency of phylogenetically diverse reductive dehalogenase-homologous genes in deep subseafloor sedimentary metagenomes.</title>
        <authorList>
            <person name="Kawai M."/>
            <person name="Futagami T."/>
            <person name="Toyoda A."/>
            <person name="Takaki Y."/>
            <person name="Nishi S."/>
            <person name="Hori S."/>
            <person name="Arai W."/>
            <person name="Tsubouchi T."/>
            <person name="Morono Y."/>
            <person name="Uchiyama I."/>
            <person name="Ito T."/>
            <person name="Fujiyama A."/>
            <person name="Inagaki F."/>
            <person name="Takami H."/>
        </authorList>
    </citation>
    <scope>NUCLEOTIDE SEQUENCE</scope>
    <source>
        <strain evidence="3">Expedition CK06-06</strain>
    </source>
</reference>
<dbReference type="GO" id="GO:0016787">
    <property type="term" value="F:hydrolase activity"/>
    <property type="evidence" value="ECO:0007669"/>
    <property type="project" value="UniProtKB-KW"/>
</dbReference>